<dbReference type="RefSeq" id="WP_065136427.1">
    <property type="nucleotide sequence ID" value="NZ_MAEM01000465.1"/>
</dbReference>
<dbReference type="PANTHER" id="PTHR46766">
    <property type="entry name" value="GLUTAMINE-RICH PROTEIN 2"/>
    <property type="match status" value="1"/>
</dbReference>
<dbReference type="InterPro" id="IPR038332">
    <property type="entry name" value="PPE_sf"/>
</dbReference>
<dbReference type="GO" id="GO:0052572">
    <property type="term" value="P:response to host immune response"/>
    <property type="evidence" value="ECO:0007669"/>
    <property type="project" value="TreeGrafter"/>
</dbReference>
<protein>
    <recommendedName>
        <fullName evidence="3">PPE domain-containing protein</fullName>
    </recommendedName>
</protein>
<dbReference type="Pfam" id="PF00823">
    <property type="entry name" value="PPE"/>
    <property type="match status" value="1"/>
</dbReference>
<feature type="region of interest" description="Disordered" evidence="2">
    <location>
        <begin position="320"/>
        <end position="344"/>
    </location>
</feature>
<name>A0A1A6BA04_MYCGO</name>
<evidence type="ECO:0000256" key="1">
    <source>
        <dbReference type="ARBA" id="ARBA00010652"/>
    </source>
</evidence>
<comment type="similarity">
    <text evidence="1">Belongs to the mycobacterial PPE family.</text>
</comment>
<evidence type="ECO:0000259" key="3">
    <source>
        <dbReference type="Pfam" id="PF00823"/>
    </source>
</evidence>
<dbReference type="Proteomes" id="UP000093757">
    <property type="component" value="Unassembled WGS sequence"/>
</dbReference>
<gene>
    <name evidence="4" type="ORF">A9W98_31620</name>
</gene>
<dbReference type="SUPFAM" id="SSF140459">
    <property type="entry name" value="PE/PPE dimer-like"/>
    <property type="match status" value="1"/>
</dbReference>
<dbReference type="InterPro" id="IPR000030">
    <property type="entry name" value="PPE_dom"/>
</dbReference>
<dbReference type="OrthoDB" id="4750727at2"/>
<dbReference type="Gene3D" id="1.20.1260.20">
    <property type="entry name" value="PPE superfamily"/>
    <property type="match status" value="1"/>
</dbReference>
<proteinExistence type="inferred from homology"/>
<dbReference type="PANTHER" id="PTHR46766:SF1">
    <property type="entry name" value="GLUTAMINE-RICH PROTEIN 2"/>
    <property type="match status" value="1"/>
</dbReference>
<evidence type="ECO:0000313" key="4">
    <source>
        <dbReference type="EMBL" id="OBR99191.1"/>
    </source>
</evidence>
<sequence>MDYGLLPPEITSNRMFRGPGSESLLAAAAAWEALAETLFSAEISFLSTISGLGNDFWQGPSASLMADAVRPYLRWIALTAARAHRTAAQARSAAAAYGIALRQTVLPMQIIANRKRLRSLTAANHLAQHTPTIAAVEARYSEMWAQDAAAMYAYARNAAAATELDPFPVPDVELIGVGSGEPGDTLALRRIRIDAQLYRAVPCALESLASPTSPSRGTPQPTPDSGADPDSDNAGLTSPMSAVWALISRLAGADSDRSDTVGRTRGRPMPVRAWFSGCRVPPRSRLSTYSGRRAAPGEQPDLKPAATVGELSVPQAWVEKAPPRPAPTVPPLASRFTSSSDRKP</sequence>
<evidence type="ECO:0000256" key="2">
    <source>
        <dbReference type="SAM" id="MobiDB-lite"/>
    </source>
</evidence>
<feature type="region of interest" description="Disordered" evidence="2">
    <location>
        <begin position="208"/>
        <end position="237"/>
    </location>
</feature>
<comment type="caution">
    <text evidence="4">The sequence shown here is derived from an EMBL/GenBank/DDBJ whole genome shotgun (WGS) entry which is preliminary data.</text>
</comment>
<dbReference type="AlphaFoldDB" id="A0A1A6BA04"/>
<feature type="compositionally biased region" description="Polar residues" evidence="2">
    <location>
        <begin position="335"/>
        <end position="344"/>
    </location>
</feature>
<feature type="region of interest" description="Disordered" evidence="2">
    <location>
        <begin position="285"/>
        <end position="304"/>
    </location>
</feature>
<feature type="domain" description="PPE" evidence="3">
    <location>
        <begin position="2"/>
        <end position="164"/>
    </location>
</feature>
<dbReference type="EMBL" id="MAEM01000465">
    <property type="protein sequence ID" value="OBR99191.1"/>
    <property type="molecule type" value="Genomic_DNA"/>
</dbReference>
<organism evidence="4 5">
    <name type="scientific">Mycobacterium gordonae</name>
    <dbReference type="NCBI Taxonomy" id="1778"/>
    <lineage>
        <taxon>Bacteria</taxon>
        <taxon>Bacillati</taxon>
        <taxon>Actinomycetota</taxon>
        <taxon>Actinomycetes</taxon>
        <taxon>Mycobacteriales</taxon>
        <taxon>Mycobacteriaceae</taxon>
        <taxon>Mycobacterium</taxon>
    </lineage>
</organism>
<feature type="compositionally biased region" description="Polar residues" evidence="2">
    <location>
        <begin position="209"/>
        <end position="219"/>
    </location>
</feature>
<reference evidence="4 5" key="1">
    <citation type="submission" date="2016-06" db="EMBL/GenBank/DDBJ databases">
        <authorList>
            <person name="Kjaerup R.B."/>
            <person name="Dalgaard T.S."/>
            <person name="Juul-Madsen H.R."/>
        </authorList>
    </citation>
    <scope>NUCLEOTIDE SEQUENCE [LARGE SCALE GENOMIC DNA]</scope>
    <source>
        <strain evidence="4 5">1245752.6</strain>
    </source>
</reference>
<accession>A0A1A6BA04</accession>
<evidence type="ECO:0000313" key="5">
    <source>
        <dbReference type="Proteomes" id="UP000093757"/>
    </source>
</evidence>